<name>A0AAD8YGH6_9STRA</name>
<gene>
    <name evidence="2" type="ORF">QTG54_002761</name>
</gene>
<proteinExistence type="predicted"/>
<keyword evidence="1" id="KW-0812">Transmembrane</keyword>
<feature type="transmembrane region" description="Helical" evidence="1">
    <location>
        <begin position="52"/>
        <end position="74"/>
    </location>
</feature>
<keyword evidence="1" id="KW-1133">Transmembrane helix</keyword>
<organism evidence="2 3">
    <name type="scientific">Skeletonema marinoi</name>
    <dbReference type="NCBI Taxonomy" id="267567"/>
    <lineage>
        <taxon>Eukaryota</taxon>
        <taxon>Sar</taxon>
        <taxon>Stramenopiles</taxon>
        <taxon>Ochrophyta</taxon>
        <taxon>Bacillariophyta</taxon>
        <taxon>Coscinodiscophyceae</taxon>
        <taxon>Thalassiosirophycidae</taxon>
        <taxon>Thalassiosirales</taxon>
        <taxon>Skeletonemataceae</taxon>
        <taxon>Skeletonema</taxon>
        <taxon>Skeletonema marinoi-dohrnii complex</taxon>
    </lineage>
</organism>
<protein>
    <submittedName>
        <fullName evidence="2">Uncharacterized protein</fullName>
    </submittedName>
</protein>
<dbReference type="EMBL" id="JATAAI010000004">
    <property type="protein sequence ID" value="KAK1746154.1"/>
    <property type="molecule type" value="Genomic_DNA"/>
</dbReference>
<dbReference type="Proteomes" id="UP001224775">
    <property type="component" value="Unassembled WGS sequence"/>
</dbReference>
<evidence type="ECO:0000256" key="1">
    <source>
        <dbReference type="SAM" id="Phobius"/>
    </source>
</evidence>
<accession>A0AAD8YGH6</accession>
<reference evidence="2" key="1">
    <citation type="submission" date="2023-06" db="EMBL/GenBank/DDBJ databases">
        <title>Survivors Of The Sea: Transcriptome response of Skeletonema marinoi to long-term dormancy.</title>
        <authorList>
            <person name="Pinder M.I.M."/>
            <person name="Kourtchenko O."/>
            <person name="Robertson E.K."/>
            <person name="Larsson T."/>
            <person name="Maumus F."/>
            <person name="Osuna-Cruz C.M."/>
            <person name="Vancaester E."/>
            <person name="Stenow R."/>
            <person name="Vandepoele K."/>
            <person name="Ploug H."/>
            <person name="Bruchert V."/>
            <person name="Godhe A."/>
            <person name="Topel M."/>
        </authorList>
    </citation>
    <scope>NUCLEOTIDE SEQUENCE</scope>
    <source>
        <strain evidence="2">R05AC</strain>
    </source>
</reference>
<keyword evidence="1" id="KW-0472">Membrane</keyword>
<comment type="caution">
    <text evidence="2">The sequence shown here is derived from an EMBL/GenBank/DDBJ whole genome shotgun (WGS) entry which is preliminary data.</text>
</comment>
<evidence type="ECO:0000313" key="3">
    <source>
        <dbReference type="Proteomes" id="UP001224775"/>
    </source>
</evidence>
<feature type="transmembrane region" description="Helical" evidence="1">
    <location>
        <begin position="94"/>
        <end position="118"/>
    </location>
</feature>
<evidence type="ECO:0000313" key="2">
    <source>
        <dbReference type="EMBL" id="KAK1746154.1"/>
    </source>
</evidence>
<feature type="transmembrane region" description="Helical" evidence="1">
    <location>
        <begin position="12"/>
        <end position="32"/>
    </location>
</feature>
<sequence>MMESTNDGGVVLSLVLMVAAISYALFSCITIYDRCTASTTASEGSTIRLLKLLSGSATFGNSFIHILLIIYMKANEKNLSDYWLEERKLGGIEGPVGLAILNFGAAISALHSVGIHLWHVLGHSYRLSG</sequence>
<dbReference type="AlphaFoldDB" id="A0AAD8YGH6"/>
<keyword evidence="3" id="KW-1185">Reference proteome</keyword>